<evidence type="ECO:0000313" key="4">
    <source>
        <dbReference type="EMBL" id="OYO16389.1"/>
    </source>
</evidence>
<dbReference type="RefSeq" id="WP_094404841.1">
    <property type="nucleotide sequence ID" value="NZ_NMVO01000003.1"/>
</dbReference>
<dbReference type="Gene3D" id="3.30.110.70">
    <property type="entry name" value="Hypothetical protein apc22750. Chain B"/>
    <property type="match status" value="1"/>
</dbReference>
<reference evidence="4 5" key="1">
    <citation type="submission" date="2017-07" db="EMBL/GenBank/DDBJ databases">
        <title>Draft whole genome sequences of clinical Proprionibacteriaceae strains.</title>
        <authorList>
            <person name="Bernier A.-M."/>
            <person name="Bernard K."/>
            <person name="Domingo M.-C."/>
        </authorList>
    </citation>
    <scope>NUCLEOTIDE SEQUENCE [LARGE SCALE GENOMIC DNA]</scope>
    <source>
        <strain evidence="4 5">NML 030167</strain>
    </source>
</reference>
<dbReference type="InterPro" id="IPR035439">
    <property type="entry name" value="UPF0145_dom_sf"/>
</dbReference>
<evidence type="ECO:0000256" key="1">
    <source>
        <dbReference type="ARBA" id="ARBA00010751"/>
    </source>
</evidence>
<dbReference type="InterPro" id="IPR002765">
    <property type="entry name" value="UPF0145_YbjQ-like"/>
</dbReference>
<dbReference type="PANTHER" id="PTHR34068:SF2">
    <property type="entry name" value="UPF0145 PROTEIN SCO3412"/>
    <property type="match status" value="1"/>
</dbReference>
<evidence type="ECO:0000256" key="3">
    <source>
        <dbReference type="SAM" id="MobiDB-lite"/>
    </source>
</evidence>
<dbReference type="SUPFAM" id="SSF117782">
    <property type="entry name" value="YbjQ-like"/>
    <property type="match status" value="1"/>
</dbReference>
<evidence type="ECO:0000313" key="5">
    <source>
        <dbReference type="Proteomes" id="UP000215896"/>
    </source>
</evidence>
<sequence length="213" mass="23036">MIIVTSNGIPGYRIEAVLGEVMGMTVRSANFGSNITASFRSLGGGEVPEYTRIVYDSRNEVMNRMWGECVKRGGNAVLAMRFDTGSIAQGFTEVCAYGTAVIAVPLAEGEPGATPQSIARAAAEQPGPGNWPQMEQQVDPGEGSRPQAEPADSGVRRPEASPPGYAPSEHQENERRRAAEQQAQHPQQGADQQRPQSPEQQRRNSDDSWLDLN</sequence>
<organism evidence="4 5">
    <name type="scientific">Enemella evansiae</name>
    <dbReference type="NCBI Taxonomy" id="2016499"/>
    <lineage>
        <taxon>Bacteria</taxon>
        <taxon>Bacillati</taxon>
        <taxon>Actinomycetota</taxon>
        <taxon>Actinomycetes</taxon>
        <taxon>Propionibacteriales</taxon>
        <taxon>Propionibacteriaceae</taxon>
        <taxon>Enemella</taxon>
    </lineage>
</organism>
<evidence type="ECO:0000256" key="2">
    <source>
        <dbReference type="HAMAP-Rule" id="MF_00338"/>
    </source>
</evidence>
<dbReference type="OrthoDB" id="9796448at2"/>
<comment type="caution">
    <text evidence="4">The sequence shown here is derived from an EMBL/GenBank/DDBJ whole genome shotgun (WGS) entry which is preliminary data.</text>
</comment>
<dbReference type="EMBL" id="NMVO01000003">
    <property type="protein sequence ID" value="OYO16389.1"/>
    <property type="molecule type" value="Genomic_DNA"/>
</dbReference>
<name>A0A255GKP2_9ACTN</name>
<dbReference type="AlphaFoldDB" id="A0A255GKP2"/>
<feature type="compositionally biased region" description="Low complexity" evidence="3">
    <location>
        <begin position="180"/>
        <end position="199"/>
    </location>
</feature>
<dbReference type="HAMAP" id="MF_00338">
    <property type="entry name" value="UPF0145"/>
    <property type="match status" value="1"/>
</dbReference>
<dbReference type="PANTHER" id="PTHR34068">
    <property type="entry name" value="UPF0145 PROTEIN YBJQ"/>
    <property type="match status" value="1"/>
</dbReference>
<comment type="similarity">
    <text evidence="1 2">Belongs to the UPF0145 family.</text>
</comment>
<feature type="compositionally biased region" description="Basic and acidic residues" evidence="3">
    <location>
        <begin position="169"/>
        <end position="179"/>
    </location>
</feature>
<accession>A0A255GKP2</accession>
<gene>
    <name evidence="4" type="ORF">CGZ94_04185</name>
</gene>
<keyword evidence="5" id="KW-1185">Reference proteome</keyword>
<feature type="region of interest" description="Disordered" evidence="3">
    <location>
        <begin position="121"/>
        <end position="213"/>
    </location>
</feature>
<dbReference type="Pfam" id="PF01906">
    <property type="entry name" value="YbjQ_1"/>
    <property type="match status" value="1"/>
</dbReference>
<protein>
    <recommendedName>
        <fullName evidence="2">UPF0145 protein CGZ94_04185</fullName>
    </recommendedName>
</protein>
<dbReference type="Proteomes" id="UP000215896">
    <property type="component" value="Unassembled WGS sequence"/>
</dbReference>
<proteinExistence type="inferred from homology"/>